<dbReference type="Proteomes" id="UP000249808">
    <property type="component" value="Unassembled WGS sequence"/>
</dbReference>
<evidence type="ECO:0000259" key="2">
    <source>
        <dbReference type="Pfam" id="PF02272"/>
    </source>
</evidence>
<evidence type="ECO:0000313" key="3">
    <source>
        <dbReference type="EMBL" id="RAK47070.1"/>
    </source>
</evidence>
<dbReference type="Gene3D" id="3.10.310.30">
    <property type="match status" value="1"/>
</dbReference>
<dbReference type="Gene3D" id="3.90.1640.10">
    <property type="entry name" value="inorganic pyrophosphatase (n-terminal core)"/>
    <property type="match status" value="1"/>
</dbReference>
<dbReference type="PANTHER" id="PTHR47618">
    <property type="entry name" value="BIFUNCTIONAL OLIGORIBONUCLEASE AND PAP PHOSPHATASE NRNA"/>
    <property type="match status" value="1"/>
</dbReference>
<dbReference type="RefSeq" id="WP_111715445.1">
    <property type="nucleotide sequence ID" value="NZ_JBHSSR010000001.1"/>
</dbReference>
<evidence type="ECO:0000259" key="1">
    <source>
        <dbReference type="Pfam" id="PF01368"/>
    </source>
</evidence>
<dbReference type="Pfam" id="PF01368">
    <property type="entry name" value="DHH"/>
    <property type="match status" value="1"/>
</dbReference>
<dbReference type="SUPFAM" id="SSF64182">
    <property type="entry name" value="DHH phosphoesterases"/>
    <property type="match status" value="1"/>
</dbReference>
<dbReference type="EMBL" id="PZJH01000001">
    <property type="protein sequence ID" value="RAK47070.1"/>
    <property type="molecule type" value="Genomic_DNA"/>
</dbReference>
<reference evidence="3 4" key="1">
    <citation type="journal article" date="2018" name="Front. Microbiol.">
        <title>Description and Comparative Genomics of Macrococcus caseolyticus subsp. hominis subsp. nov., Macrococcus goetzii sp. nov., Macrococcus epidermidis sp. nov., and Macrococcus bohemicus sp. nov., Novel Macrococci From Human Clinical Material With Virulence Potential and Suspected Uptake of Foreign DNA by Natural Transformation.</title>
        <authorList>
            <person name="Maslanova I."/>
            <person name="Wertheimer Z."/>
            <person name="Sedlacek I."/>
            <person name="Svec P."/>
            <person name="Indrakova A."/>
            <person name="Kovarovic V."/>
            <person name="Schumann P."/>
            <person name="Sproer C."/>
            <person name="Kralova S."/>
            <person name="Sedo O."/>
            <person name="Kristofova L."/>
            <person name="Vrbovska V."/>
            <person name="Fuzik T."/>
            <person name="Petras P."/>
            <person name="Zdrahal Z."/>
            <person name="Ruzickova V."/>
            <person name="Doskar J."/>
            <person name="Pantucek R."/>
        </authorList>
    </citation>
    <scope>NUCLEOTIDE SEQUENCE [LARGE SCALE GENOMIC DNA]</scope>
    <source>
        <strain evidence="3 4">01/688</strain>
    </source>
</reference>
<proteinExistence type="predicted"/>
<feature type="domain" description="DHHA1" evidence="2">
    <location>
        <begin position="227"/>
        <end position="313"/>
    </location>
</feature>
<dbReference type="Pfam" id="PF02272">
    <property type="entry name" value="DHHA1"/>
    <property type="match status" value="1"/>
</dbReference>
<organism evidence="3 4">
    <name type="scientific">Macrococcus epidermidis</name>
    <dbReference type="NCBI Taxonomy" id="1902580"/>
    <lineage>
        <taxon>Bacteria</taxon>
        <taxon>Bacillati</taxon>
        <taxon>Bacillota</taxon>
        <taxon>Bacilli</taxon>
        <taxon>Bacillales</taxon>
        <taxon>Staphylococcaceae</taxon>
        <taxon>Macrococcus</taxon>
    </lineage>
</organism>
<keyword evidence="4" id="KW-1185">Reference proteome</keyword>
<gene>
    <name evidence="3" type="ORF">BHU61_06300</name>
</gene>
<dbReference type="InterPro" id="IPR003156">
    <property type="entry name" value="DHHA1_dom"/>
</dbReference>
<comment type="caution">
    <text evidence="3">The sequence shown here is derived from an EMBL/GenBank/DDBJ whole genome shotgun (WGS) entry which is preliminary data.</text>
</comment>
<dbReference type="InterPro" id="IPR051319">
    <property type="entry name" value="Oligoribo/pAp-PDE_c-di-AMP_PDE"/>
</dbReference>
<dbReference type="AlphaFoldDB" id="A0A327ZXD1"/>
<sequence>MNKTEIGALIEKINAFDTIIIFRHVRPDPDALGSQLGFKHAIKKLFPNKNVYAVGSSVDNLNFIGEMDEINDEIFTDALALVLDTANAPRIDDERYQLCKTIIKIDHHPPVDQYGEINIVNTDSSSTSEIIYEILLNIGYGTDLITREVARCLYIGIVGDTGRFLFNNTTSKTMAIASELLKYDIDHTQMINQMQQRDLTSIRFQGYVLQHFKLEEGVGYIFITKEILEQFNISASAASLFVNSLADTQGIKAWAFAIDETSEIRVRLRSKGVVINELAAEYNGGGHPLASGASVYSVEELERLIAQLKALVNA</sequence>
<dbReference type="InterPro" id="IPR038763">
    <property type="entry name" value="DHH_sf"/>
</dbReference>
<feature type="domain" description="DDH" evidence="1">
    <location>
        <begin position="19"/>
        <end position="157"/>
    </location>
</feature>
<protein>
    <submittedName>
        <fullName evidence="3">DHH family phosphoesterase</fullName>
    </submittedName>
</protein>
<dbReference type="PANTHER" id="PTHR47618:SF1">
    <property type="entry name" value="BIFUNCTIONAL OLIGORIBONUCLEASE AND PAP PHOSPHATASE NRNA"/>
    <property type="match status" value="1"/>
</dbReference>
<name>A0A327ZXD1_9STAP</name>
<accession>A0A327ZXD1</accession>
<dbReference type="GO" id="GO:0003676">
    <property type="term" value="F:nucleic acid binding"/>
    <property type="evidence" value="ECO:0007669"/>
    <property type="project" value="InterPro"/>
</dbReference>
<evidence type="ECO:0000313" key="4">
    <source>
        <dbReference type="Proteomes" id="UP000249808"/>
    </source>
</evidence>
<dbReference type="InterPro" id="IPR001667">
    <property type="entry name" value="DDH_dom"/>
</dbReference>